<sequence length="197" mass="21819">MKKLITGGVLASALLVSSANADSKWYAGIEVGKGSNKTTVKVSSVEIKEDNNYKDLKFVVGKGTGDNFYVQAYLSSITFDEKPWFSEKDKTTELGIEIIKQFKMHEKVYPFLKAGIGFASMKTTDEFVDSNINAGSFTLGAGVDFKATENISIIAGADLNFKKWQDVEVKNNMGWISNTIETSDKSTRLYLGLNYRF</sequence>
<proteinExistence type="predicted"/>
<dbReference type="EMBL" id="LCUJ01000001">
    <property type="protein sequence ID" value="OCM00304.1"/>
    <property type="molecule type" value="Genomic_DNA"/>
</dbReference>
<dbReference type="OrthoDB" id="5366145at2"/>
<evidence type="ECO:0000259" key="3">
    <source>
        <dbReference type="Pfam" id="PF13505"/>
    </source>
</evidence>
<feature type="signal peptide" evidence="2">
    <location>
        <begin position="1"/>
        <end position="21"/>
    </location>
</feature>
<dbReference type="Proteomes" id="UP000093281">
    <property type="component" value="Unassembled WGS sequence"/>
</dbReference>
<dbReference type="InterPro" id="IPR027385">
    <property type="entry name" value="Beta-barrel_OMP"/>
</dbReference>
<comment type="caution">
    <text evidence="4">The sequence shown here is derived from an EMBL/GenBank/DDBJ whole genome shotgun (WGS) entry which is preliminary data.</text>
</comment>
<gene>
    <name evidence="4" type="ORF">AAX29_00307</name>
</gene>
<dbReference type="Pfam" id="PF13505">
    <property type="entry name" value="OMP_b-brl"/>
    <property type="match status" value="1"/>
</dbReference>
<reference evidence="5" key="1">
    <citation type="submission" date="2015-05" db="EMBL/GenBank/DDBJ databases">
        <authorList>
            <person name="Rovetto F."/>
            <person name="Cocolin L."/>
            <person name="Illeghems K."/>
            <person name="Van Nieuwerburgh F."/>
            <person name="Houf K."/>
        </authorList>
    </citation>
    <scope>NUCLEOTIDE SEQUENCE [LARGE SCALE GENOMIC DNA]</scope>
    <source>
        <strain evidence="5">DU22</strain>
    </source>
</reference>
<dbReference type="RefSeq" id="WP_066185285.1">
    <property type="nucleotide sequence ID" value="NZ_LCUJ01000001.1"/>
</dbReference>
<organism evidence="4 5">
    <name type="scientific">Aliarcobacter thereius</name>
    <dbReference type="NCBI Taxonomy" id="544718"/>
    <lineage>
        <taxon>Bacteria</taxon>
        <taxon>Pseudomonadati</taxon>
        <taxon>Campylobacterota</taxon>
        <taxon>Epsilonproteobacteria</taxon>
        <taxon>Campylobacterales</taxon>
        <taxon>Arcobacteraceae</taxon>
        <taxon>Aliarcobacter</taxon>
    </lineage>
</organism>
<dbReference type="Gene3D" id="2.40.160.20">
    <property type="match status" value="1"/>
</dbReference>
<dbReference type="AlphaFoldDB" id="A0A1C0B9N6"/>
<accession>A0A1C0B9N6</accession>
<dbReference type="STRING" id="544718.AAX25_00772"/>
<evidence type="ECO:0000313" key="4">
    <source>
        <dbReference type="EMBL" id="OCM00304.1"/>
    </source>
</evidence>
<evidence type="ECO:0000313" key="5">
    <source>
        <dbReference type="Proteomes" id="UP000093281"/>
    </source>
</evidence>
<feature type="chain" id="PRO_5008643547" description="Outer membrane protein beta-barrel domain-containing protein" evidence="2">
    <location>
        <begin position="22"/>
        <end position="197"/>
    </location>
</feature>
<name>A0A1C0B9N6_9BACT</name>
<evidence type="ECO:0000256" key="1">
    <source>
        <dbReference type="ARBA" id="ARBA00022729"/>
    </source>
</evidence>
<dbReference type="SUPFAM" id="SSF56925">
    <property type="entry name" value="OMPA-like"/>
    <property type="match status" value="1"/>
</dbReference>
<evidence type="ECO:0000256" key="2">
    <source>
        <dbReference type="SAM" id="SignalP"/>
    </source>
</evidence>
<feature type="domain" description="Outer membrane protein beta-barrel" evidence="3">
    <location>
        <begin position="10"/>
        <end position="197"/>
    </location>
</feature>
<keyword evidence="1 2" id="KW-0732">Signal</keyword>
<protein>
    <recommendedName>
        <fullName evidence="3">Outer membrane protein beta-barrel domain-containing protein</fullName>
    </recommendedName>
</protein>
<dbReference type="InterPro" id="IPR011250">
    <property type="entry name" value="OMP/PagP_B-barrel"/>
</dbReference>